<dbReference type="eggNOG" id="KOG1256">
    <property type="taxonomic scope" value="Eukaryota"/>
</dbReference>
<dbReference type="InParanoid" id="G0R6A7"/>
<reference evidence="4 5" key="1">
    <citation type="submission" date="2011-07" db="EMBL/GenBank/DDBJ databases">
        <authorList>
            <person name="Coyne R."/>
            <person name="Brami D."/>
            <person name="Johnson J."/>
            <person name="Hostetler J."/>
            <person name="Hannick L."/>
            <person name="Clark T."/>
            <person name="Cassidy-Hanley D."/>
            <person name="Inman J."/>
        </authorList>
    </citation>
    <scope>NUCLEOTIDE SEQUENCE [LARGE SCALE GENOMIC DNA]</scope>
    <source>
        <strain evidence="4 5">G5</strain>
    </source>
</reference>
<evidence type="ECO:0000256" key="2">
    <source>
        <dbReference type="ARBA" id="ARBA00022840"/>
    </source>
</evidence>
<dbReference type="InterPro" id="IPR000873">
    <property type="entry name" value="AMP-dep_synth/lig_dom"/>
</dbReference>
<dbReference type="InterPro" id="IPR042099">
    <property type="entry name" value="ANL_N_sf"/>
</dbReference>
<organism evidence="4 5">
    <name type="scientific">Ichthyophthirius multifiliis</name>
    <name type="common">White spot disease agent</name>
    <name type="synonym">Ich</name>
    <dbReference type="NCBI Taxonomy" id="5932"/>
    <lineage>
        <taxon>Eukaryota</taxon>
        <taxon>Sar</taxon>
        <taxon>Alveolata</taxon>
        <taxon>Ciliophora</taxon>
        <taxon>Intramacronucleata</taxon>
        <taxon>Oligohymenophorea</taxon>
        <taxon>Hymenostomatida</taxon>
        <taxon>Ophryoglenina</taxon>
        <taxon>Ichthyophthirius</taxon>
    </lineage>
</organism>
<evidence type="ECO:0000256" key="1">
    <source>
        <dbReference type="ARBA" id="ARBA00022741"/>
    </source>
</evidence>
<protein>
    <recommendedName>
        <fullName evidence="3">AMP-dependent synthetase/ligase domain-containing protein</fullName>
    </recommendedName>
</protein>
<dbReference type="Pfam" id="PF00501">
    <property type="entry name" value="AMP-binding"/>
    <property type="match status" value="1"/>
</dbReference>
<dbReference type="PROSITE" id="PS00455">
    <property type="entry name" value="AMP_BINDING"/>
    <property type="match status" value="1"/>
</dbReference>
<dbReference type="GO" id="GO:0005783">
    <property type="term" value="C:endoplasmic reticulum"/>
    <property type="evidence" value="ECO:0007669"/>
    <property type="project" value="TreeGrafter"/>
</dbReference>
<name>G0R6A7_ICHMU</name>
<dbReference type="PANTHER" id="PTHR43272">
    <property type="entry name" value="LONG-CHAIN-FATTY-ACID--COA LIGASE"/>
    <property type="match status" value="1"/>
</dbReference>
<accession>G0R6A7</accession>
<dbReference type="RefSeq" id="XP_004023875.1">
    <property type="nucleotide sequence ID" value="XM_004023826.1"/>
</dbReference>
<dbReference type="AlphaFoldDB" id="G0R6A7"/>
<dbReference type="GO" id="GO:0005524">
    <property type="term" value="F:ATP binding"/>
    <property type="evidence" value="ECO:0007669"/>
    <property type="project" value="UniProtKB-KW"/>
</dbReference>
<dbReference type="SUPFAM" id="SSF56801">
    <property type="entry name" value="Acetyl-CoA synthetase-like"/>
    <property type="match status" value="1"/>
</dbReference>
<evidence type="ECO:0000313" key="5">
    <source>
        <dbReference type="Proteomes" id="UP000008983"/>
    </source>
</evidence>
<dbReference type="Proteomes" id="UP000008983">
    <property type="component" value="Unassembled WGS sequence"/>
</dbReference>
<feature type="domain" description="AMP-dependent synthetase/ligase" evidence="3">
    <location>
        <begin position="85"/>
        <end position="492"/>
    </location>
</feature>
<dbReference type="PANTHER" id="PTHR43272:SF33">
    <property type="entry name" value="AMP-BINDING DOMAIN-CONTAINING PROTEIN-RELATED"/>
    <property type="match status" value="1"/>
</dbReference>
<dbReference type="GO" id="GO:0016020">
    <property type="term" value="C:membrane"/>
    <property type="evidence" value="ECO:0007669"/>
    <property type="project" value="TreeGrafter"/>
</dbReference>
<dbReference type="InterPro" id="IPR020845">
    <property type="entry name" value="AMP-binding_CS"/>
</dbReference>
<dbReference type="STRING" id="857967.G0R6A7"/>
<evidence type="ECO:0000259" key="3">
    <source>
        <dbReference type="Pfam" id="PF00501"/>
    </source>
</evidence>
<dbReference type="OrthoDB" id="1700726at2759"/>
<keyword evidence="5" id="KW-1185">Reference proteome</keyword>
<proteinExistence type="predicted"/>
<evidence type="ECO:0000313" key="4">
    <source>
        <dbReference type="EMBL" id="EGR26991.1"/>
    </source>
</evidence>
<dbReference type="EMBL" id="GL984393">
    <property type="protein sequence ID" value="EGR26991.1"/>
    <property type="molecule type" value="Genomic_DNA"/>
</dbReference>
<dbReference type="OMA" id="YLEPISF"/>
<sequence>MITFPILAVQHILTGAPNKEKHYIYTKPTTNPKDGETAVFRTQSSFESLKNSPDGICFTMQDIFLEAVKKYKNCPLLGRIEQDKVQWRSYQECKKLAEIIGTHIEQKSLFTVSEEHEGIKMELVGIFSKNREEWLLLEYSNFLYNKTMVPFYDTLGPQSTSYILEQTGLETIFCSEEGVDVLLKTLNTHNLNQVVIIDDISQEKIQQLQELGLVIIRFSDLLTPVDHLEYKQVKTNDIVTFSYTSGTTGTPKGALINHQNFVSVIAIATEENFQNGDVFMSYLPLPHILERISVSTMIYFGAQIAFYSGDIRKIKNDLELIKPTVFSGVPRVYNKFYDIIRSEFEIKKGFLSYILNFALKWKIYNAKRGKYTHFLWDFLIFNKVKKALGGNVKFAIVGGAPISTDVLVYLKAVFSIPILEGYGQTETTGASFSTHLEDGDIGHVGGTRSHMEFKLVDIPEMGYKSSDLDKQGNLAPRGEIFIRGNGVFSGYYKEKEKTDEILDQEGWIKSGDVGCLNIEKGCISIIDRKKNIFKLSQGEYIAPDKIENIYLRADGVEEVFVYGDSLQSTLVAIVVPNIDYLKREGKKRNIEFNIKEMCANQEICQAIFKNMINLGKKEGLHSFEQAKSIHLNHESFQKIECMTNTLKIKRNECKKYFQNVIDQMYNQQQQPQQSQQ</sequence>
<keyword evidence="1" id="KW-0547">Nucleotide-binding</keyword>
<dbReference type="GO" id="GO:0004467">
    <property type="term" value="F:long-chain fatty acid-CoA ligase activity"/>
    <property type="evidence" value="ECO:0007669"/>
    <property type="project" value="TreeGrafter"/>
</dbReference>
<dbReference type="Gene3D" id="3.40.50.12780">
    <property type="entry name" value="N-terminal domain of ligase-like"/>
    <property type="match status" value="1"/>
</dbReference>
<dbReference type="GeneID" id="14903057"/>
<keyword evidence="2" id="KW-0067">ATP-binding</keyword>
<dbReference type="FunCoup" id="G0R6A7">
    <property type="interactions" value="11"/>
</dbReference>
<gene>
    <name evidence="4" type="ORF">IMG5_203310</name>
</gene>